<proteinExistence type="predicted"/>
<keyword evidence="4" id="KW-1185">Reference proteome</keyword>
<dbReference type="VEuPathDB" id="FungiDB:F4678DRAFT_445132"/>
<feature type="compositionally biased region" description="Basic residues" evidence="1">
    <location>
        <begin position="433"/>
        <end position="446"/>
    </location>
</feature>
<gene>
    <name evidence="3" type="ORF">NPX13_g5957</name>
</gene>
<evidence type="ECO:0000313" key="3">
    <source>
        <dbReference type="EMBL" id="KAJ3569810.1"/>
    </source>
</evidence>
<name>A0A9W8TKU4_9PEZI</name>
<evidence type="ECO:0000313" key="4">
    <source>
        <dbReference type="Proteomes" id="UP001148614"/>
    </source>
</evidence>
<dbReference type="EMBL" id="JANPWZ010000996">
    <property type="protein sequence ID" value="KAJ3569810.1"/>
    <property type="molecule type" value="Genomic_DNA"/>
</dbReference>
<dbReference type="AlphaFoldDB" id="A0A9W8TKU4"/>
<feature type="compositionally biased region" description="Basic and acidic residues" evidence="1">
    <location>
        <begin position="395"/>
        <end position="431"/>
    </location>
</feature>
<organism evidence="3 4">
    <name type="scientific">Xylaria arbuscula</name>
    <dbReference type="NCBI Taxonomy" id="114810"/>
    <lineage>
        <taxon>Eukaryota</taxon>
        <taxon>Fungi</taxon>
        <taxon>Dikarya</taxon>
        <taxon>Ascomycota</taxon>
        <taxon>Pezizomycotina</taxon>
        <taxon>Sordariomycetes</taxon>
        <taxon>Xylariomycetidae</taxon>
        <taxon>Xylariales</taxon>
        <taxon>Xylariaceae</taxon>
        <taxon>Xylaria</taxon>
    </lineage>
</organism>
<feature type="region of interest" description="Disordered" evidence="1">
    <location>
        <begin position="395"/>
        <end position="446"/>
    </location>
</feature>
<protein>
    <submittedName>
        <fullName evidence="3">Uncharacterized protein</fullName>
    </submittedName>
</protein>
<comment type="caution">
    <text evidence="3">The sequence shown here is derived from an EMBL/GenBank/DDBJ whole genome shotgun (WGS) entry which is preliminary data.</text>
</comment>
<dbReference type="Proteomes" id="UP001148614">
    <property type="component" value="Unassembled WGS sequence"/>
</dbReference>
<sequence>MPPLNRRLLETALRVASANFTISADQQRQQWSEPTDVFSVLLLLGGEIVNKALAQLAGGSFTPVTFSFGWVSYAVTMLLASVGEAKLMPRAADGECLVVTAKSGYTRGSTSWVVSRIFHDYEAWMHPATRARLKVMFDDRECYMRRNARAGTKLQRPSQTGLCIAIYEPSQSSNAGEPKRDFIYWSGILVTFIQLVVAAIPFATRREWIVFLITICGTALALITGSLPQWREEKWACRRNTHSTYILTQGNGTQHAIAILGNGRGLNLEDLAIDSQRQYNTSNCVTRFTLAATALLWICLLIVGAGVSTNTWYLLGVGIMGMVQNVLTVGWRRDPSALGVHLDFRGVIGEMTTMDSLLALETKHSGLGRYLLPMFFPGELLPEENLAWEALEATKTREDEERRKRENHESSRADHPKEGWVAHARNFESNHPKQPRRKLHPRFRKPVPRLKLGILKRSRGL</sequence>
<reference evidence="3" key="1">
    <citation type="submission" date="2022-07" db="EMBL/GenBank/DDBJ databases">
        <title>Genome Sequence of Xylaria arbuscula.</title>
        <authorList>
            <person name="Buettner E."/>
        </authorList>
    </citation>
    <scope>NUCLEOTIDE SEQUENCE</scope>
    <source>
        <strain evidence="3">VT107</strain>
    </source>
</reference>
<feature type="transmembrane region" description="Helical" evidence="2">
    <location>
        <begin position="285"/>
        <end position="306"/>
    </location>
</feature>
<evidence type="ECO:0000256" key="1">
    <source>
        <dbReference type="SAM" id="MobiDB-lite"/>
    </source>
</evidence>
<keyword evidence="2" id="KW-0472">Membrane</keyword>
<feature type="transmembrane region" description="Helical" evidence="2">
    <location>
        <begin position="312"/>
        <end position="331"/>
    </location>
</feature>
<evidence type="ECO:0000256" key="2">
    <source>
        <dbReference type="SAM" id="Phobius"/>
    </source>
</evidence>
<accession>A0A9W8TKU4</accession>
<feature type="transmembrane region" description="Helical" evidence="2">
    <location>
        <begin position="208"/>
        <end position="230"/>
    </location>
</feature>
<keyword evidence="2" id="KW-0812">Transmembrane</keyword>
<feature type="transmembrane region" description="Helical" evidence="2">
    <location>
        <begin position="182"/>
        <end position="202"/>
    </location>
</feature>
<keyword evidence="2" id="KW-1133">Transmembrane helix</keyword>